<dbReference type="SUPFAM" id="SSF51419">
    <property type="entry name" value="PLP-binding barrel"/>
    <property type="match status" value="1"/>
</dbReference>
<dbReference type="GO" id="GO:0009089">
    <property type="term" value="P:lysine biosynthetic process via diaminopimelate"/>
    <property type="evidence" value="ECO:0007669"/>
    <property type="project" value="UniProtKB-UniRule"/>
</dbReference>
<evidence type="ECO:0000256" key="7">
    <source>
        <dbReference type="PIRSR" id="PIRSR600183-50"/>
    </source>
</evidence>
<dbReference type="InterPro" id="IPR022653">
    <property type="entry name" value="De-COase2_pyr-phos_BS"/>
</dbReference>
<comment type="catalytic activity">
    <reaction evidence="5 8">
        <text>meso-2,6-diaminopimelate + H(+) = L-lysine + CO2</text>
        <dbReference type="Rhea" id="RHEA:15101"/>
        <dbReference type="ChEBI" id="CHEBI:15378"/>
        <dbReference type="ChEBI" id="CHEBI:16526"/>
        <dbReference type="ChEBI" id="CHEBI:32551"/>
        <dbReference type="ChEBI" id="CHEBI:57791"/>
        <dbReference type="EC" id="4.1.1.20"/>
    </reaction>
</comment>
<comment type="similarity">
    <text evidence="5">Belongs to the Orn/Lys/Arg decarboxylase class-II family. LysA subfamily.</text>
</comment>
<dbReference type="Pfam" id="PF02784">
    <property type="entry name" value="Orn_Arg_deC_N"/>
    <property type="match status" value="1"/>
</dbReference>
<dbReference type="PROSITE" id="PS00879">
    <property type="entry name" value="ODR_DC_2_2"/>
    <property type="match status" value="1"/>
</dbReference>
<dbReference type="PANTHER" id="PTHR43727">
    <property type="entry name" value="DIAMINOPIMELATE DECARBOXYLASE"/>
    <property type="match status" value="1"/>
</dbReference>
<keyword evidence="3 5" id="KW-0663">Pyridoxal phosphate</keyword>
<dbReference type="Gene3D" id="3.20.20.10">
    <property type="entry name" value="Alanine racemase"/>
    <property type="match status" value="1"/>
</dbReference>
<dbReference type="NCBIfam" id="TIGR01048">
    <property type="entry name" value="lysA"/>
    <property type="match status" value="1"/>
</dbReference>
<evidence type="ECO:0000256" key="2">
    <source>
        <dbReference type="ARBA" id="ARBA00022793"/>
    </source>
</evidence>
<dbReference type="AlphaFoldDB" id="A9HRI0"/>
<feature type="binding site" evidence="5">
    <location>
        <begin position="336"/>
        <end position="339"/>
    </location>
    <ligand>
        <name>pyridoxal 5'-phosphate</name>
        <dbReference type="ChEBI" id="CHEBI:597326"/>
    </ligand>
</feature>
<feature type="binding site" evidence="5">
    <location>
        <position position="339"/>
    </location>
    <ligand>
        <name>substrate</name>
    </ligand>
</feature>
<dbReference type="CDD" id="cd06828">
    <property type="entry name" value="PLPDE_III_DapDC"/>
    <property type="match status" value="1"/>
</dbReference>
<dbReference type="InterPro" id="IPR002986">
    <property type="entry name" value="DAP_deCOOHase_LysA"/>
</dbReference>
<dbReference type="InterPro" id="IPR022644">
    <property type="entry name" value="De-COase2_N"/>
</dbReference>
<feature type="active site" description="Proton donor" evidence="7">
    <location>
        <position position="409"/>
    </location>
</feature>
<dbReference type="GO" id="GO:0008836">
    <property type="term" value="F:diaminopimelate decarboxylase activity"/>
    <property type="evidence" value="ECO:0007669"/>
    <property type="project" value="UniProtKB-UniRule"/>
</dbReference>
<dbReference type="SUPFAM" id="SSF50621">
    <property type="entry name" value="Alanine racemase C-terminal domain-like"/>
    <property type="match status" value="1"/>
</dbReference>
<dbReference type="InterPro" id="IPR022657">
    <property type="entry name" value="De-COase2_CS"/>
</dbReference>
<feature type="binding site" evidence="5">
    <location>
        <position position="302"/>
    </location>
    <ligand>
        <name>pyridoxal 5'-phosphate</name>
        <dbReference type="ChEBI" id="CHEBI:597326"/>
    </ligand>
</feature>
<gene>
    <name evidence="5 10" type="primary">lysA</name>
    <name evidence="10" type="ordered locus">GDI2973</name>
</gene>
<dbReference type="EMBL" id="AM889285">
    <property type="protein sequence ID" value="CAP56916.1"/>
    <property type="molecule type" value="Genomic_DNA"/>
</dbReference>
<evidence type="ECO:0000256" key="3">
    <source>
        <dbReference type="ARBA" id="ARBA00022898"/>
    </source>
</evidence>
<feature type="domain" description="Orn/DAP/Arg decarboxylase 2 N-terminal" evidence="9">
    <location>
        <begin position="99"/>
        <end position="342"/>
    </location>
</feature>
<dbReference type="FunFam" id="3.20.20.10:FF:000003">
    <property type="entry name" value="Diaminopimelate decarboxylase"/>
    <property type="match status" value="1"/>
</dbReference>
<evidence type="ECO:0000313" key="11">
    <source>
        <dbReference type="Proteomes" id="UP000001176"/>
    </source>
</evidence>
<dbReference type="PRINTS" id="PR01181">
    <property type="entry name" value="DAPDCRBXLASE"/>
</dbReference>
<keyword evidence="5" id="KW-0028">Amino-acid biosynthesis</keyword>
<comment type="cofactor">
    <cofactor evidence="1 5 7 8">
        <name>pyridoxal 5'-phosphate</name>
        <dbReference type="ChEBI" id="CHEBI:597326"/>
    </cofactor>
</comment>
<dbReference type="InterPro" id="IPR029066">
    <property type="entry name" value="PLP-binding_barrel"/>
</dbReference>
<dbReference type="PRINTS" id="PR01179">
    <property type="entry name" value="ODADCRBXLASE"/>
</dbReference>
<name>A9HRI0_GLUDA</name>
<dbReference type="Gene3D" id="2.40.37.10">
    <property type="entry name" value="Lyase, Ornithine Decarboxylase, Chain A, domain 1"/>
    <property type="match status" value="1"/>
</dbReference>
<proteinExistence type="inferred from homology"/>
<feature type="modified residue" description="N6-(pyridoxal phosphate)lysine" evidence="5 7">
    <location>
        <position position="123"/>
    </location>
</feature>
<keyword evidence="5 8" id="KW-0457">Lysine biosynthesis</keyword>
<evidence type="ECO:0000313" key="10">
    <source>
        <dbReference type="EMBL" id="CAP56916.1"/>
    </source>
</evidence>
<comment type="function">
    <text evidence="5">Specifically catalyzes the decarboxylation of meso-diaminopimelate (meso-DAP) to L-lysine.</text>
</comment>
<feature type="binding site" evidence="5">
    <location>
        <position position="381"/>
    </location>
    <ligand>
        <name>substrate</name>
    </ligand>
</feature>
<keyword evidence="2 5" id="KW-0210">Decarboxylase</keyword>
<sequence length="491" mass="51115">MSFLPKAGSVYRIAGAANSIARPMRADLGTVGRSHYPDGMTDPSSRLAEQDPTVADLLAARPHLSMHALDGLVFEDVPLNAIADAVGTPTWVMGAGTLRARYRRLAGALRDAGLAPSIHFAVKANDHLAVLRVLAAEGAGADVVSGGELRRARAAGIPAAGIVFSGVGKSRDELHLAVTEGIAHIAVESAEELDVVSDVAVAAGRTARITLRVNPDVDAGTHEKITTGLSTNKFGIAYARAADLYARAAALPGLHPLGFSVHIGSQIVAMGPYRAAFARVADLVRAVRARGLSVGLVDCGGGLGIRYRDEVEGAPMALAGAIRAELGDLDVRLAIEPGRWLAGPAGVLLSRVILRKAGQDGLPPFLILDAAMNDLARPSLYDSWHGILPLSARDAVQPVESVNVVGPVCESADSFATGRMLPRMGDGAAVALLDTGAYGMVMSSTYNGRPLAAQVLVDGGRWSVIRARQPVESLWAADRVPDWLAPQPVGA</sequence>
<dbReference type="InterPro" id="IPR009006">
    <property type="entry name" value="Ala_racemase/Decarboxylase_C"/>
</dbReference>
<dbReference type="KEGG" id="gdi:GDI2973"/>
<keyword evidence="11" id="KW-1185">Reference proteome</keyword>
<accession>A9HRI0</accession>
<feature type="binding site" evidence="5">
    <location>
        <position position="438"/>
    </location>
    <ligand>
        <name>substrate</name>
    </ligand>
</feature>
<evidence type="ECO:0000259" key="9">
    <source>
        <dbReference type="Pfam" id="PF02784"/>
    </source>
</evidence>
<dbReference type="EC" id="4.1.1.20" evidence="5 6"/>
<dbReference type="PANTHER" id="PTHR43727:SF2">
    <property type="entry name" value="GROUP IV DECARBOXYLASE"/>
    <property type="match status" value="1"/>
</dbReference>
<feature type="binding site" evidence="5">
    <location>
        <position position="438"/>
    </location>
    <ligand>
        <name>pyridoxal 5'-phosphate</name>
        <dbReference type="ChEBI" id="CHEBI:597326"/>
    </ligand>
</feature>
<protein>
    <recommendedName>
        <fullName evidence="5 6">Diaminopimelate decarboxylase</fullName>
        <shortName evidence="5">DAP decarboxylase</shortName>
        <shortName evidence="5">DAPDC</shortName>
        <ecNumber evidence="5 6">4.1.1.20</ecNumber>
    </recommendedName>
</protein>
<evidence type="ECO:0000256" key="1">
    <source>
        <dbReference type="ARBA" id="ARBA00001933"/>
    </source>
</evidence>
<evidence type="ECO:0000256" key="5">
    <source>
        <dbReference type="HAMAP-Rule" id="MF_02120"/>
    </source>
</evidence>
<dbReference type="PROSITE" id="PS00878">
    <property type="entry name" value="ODR_DC_2_1"/>
    <property type="match status" value="1"/>
</dbReference>
<evidence type="ECO:0000256" key="8">
    <source>
        <dbReference type="RuleBase" id="RU003738"/>
    </source>
</evidence>
<comment type="pathway">
    <text evidence="5 8">Amino-acid biosynthesis; L-lysine biosynthesis via DAP pathway; L-lysine from DL-2,6-diaminopimelate: step 1/1.</text>
</comment>
<keyword evidence="4 5" id="KW-0456">Lyase</keyword>
<dbReference type="UniPathway" id="UPA00034">
    <property type="reaction ID" value="UER00027"/>
</dbReference>
<dbReference type="HAMAP" id="MF_02120">
    <property type="entry name" value="LysA"/>
    <property type="match status" value="1"/>
</dbReference>
<evidence type="ECO:0000256" key="4">
    <source>
        <dbReference type="ARBA" id="ARBA00023239"/>
    </source>
</evidence>
<feature type="binding site" evidence="5">
    <location>
        <position position="410"/>
    </location>
    <ligand>
        <name>substrate</name>
    </ligand>
</feature>
<dbReference type="Proteomes" id="UP000001176">
    <property type="component" value="Chromosome"/>
</dbReference>
<organism evidence="10 11">
    <name type="scientific">Gluconacetobacter diazotrophicus (strain ATCC 49037 / DSM 5601 / CCUG 37298 / CIP 103539 / LMG 7603 / PAl5)</name>
    <dbReference type="NCBI Taxonomy" id="272568"/>
    <lineage>
        <taxon>Bacteria</taxon>
        <taxon>Pseudomonadati</taxon>
        <taxon>Pseudomonadota</taxon>
        <taxon>Alphaproteobacteria</taxon>
        <taxon>Acetobacterales</taxon>
        <taxon>Acetobacteraceae</taxon>
        <taxon>Gluconacetobacter</taxon>
    </lineage>
</organism>
<comment type="subunit">
    <text evidence="5">Homodimer.</text>
</comment>
<evidence type="ECO:0000256" key="6">
    <source>
        <dbReference type="NCBIfam" id="TIGR01048"/>
    </source>
</evidence>
<dbReference type="GO" id="GO:0030170">
    <property type="term" value="F:pyridoxal phosphate binding"/>
    <property type="evidence" value="ECO:0007669"/>
    <property type="project" value="UniProtKB-UniRule"/>
</dbReference>
<feature type="binding site" evidence="5">
    <location>
        <position position="377"/>
    </location>
    <ligand>
        <name>substrate</name>
    </ligand>
</feature>
<reference evidence="10 11" key="1">
    <citation type="journal article" date="2009" name="BMC Genomics">
        <title>Complete genome sequence of the sugarcane nitrogen-fixing endophyte Gluconacetobacter diazotrophicus Pal5.</title>
        <authorList>
            <person name="Bertalan M."/>
            <person name="Albano R."/>
            <person name="Padua V."/>
            <person name="Rouws L."/>
            <person name="Rojas C."/>
            <person name="Hemerly A."/>
            <person name="Teixeira K."/>
            <person name="Schwab S."/>
            <person name="Araujo J."/>
            <person name="Oliveira A."/>
            <person name="Franca L."/>
            <person name="Magalhaes V."/>
            <person name="Alqueres S."/>
            <person name="Cardoso A."/>
            <person name="Almeida W."/>
            <person name="Loureiro M.M."/>
            <person name="Nogueira E."/>
            <person name="Cidade D."/>
            <person name="Oliveira D."/>
            <person name="Simao T."/>
            <person name="Macedo J."/>
            <person name="Valadao A."/>
            <person name="Dreschsel M."/>
            <person name="Freitas F."/>
            <person name="Vidal M."/>
            <person name="Guedes H."/>
            <person name="Rodrigues E."/>
            <person name="Meneses C."/>
            <person name="Brioso P."/>
            <person name="Pozzer L."/>
            <person name="Figueiredo D."/>
            <person name="Montano H."/>
            <person name="Junior J."/>
            <person name="Filho G."/>
            <person name="Flores V."/>
            <person name="Ferreira B."/>
            <person name="Branco A."/>
            <person name="Gonzalez P."/>
            <person name="Guillobel H."/>
            <person name="Lemos M."/>
            <person name="Seibel L."/>
            <person name="Macedo J."/>
            <person name="Alves-Ferreira M."/>
            <person name="Sachetto-Martins G."/>
            <person name="Coelho A."/>
            <person name="Santos E."/>
            <person name="Amaral G."/>
            <person name="Neves A."/>
            <person name="Pacheco A.B."/>
            <person name="Carvalho D."/>
            <person name="Lery L."/>
            <person name="Bisch P."/>
            <person name="Rossle S.C."/>
            <person name="Urmenyi T."/>
            <person name="Kruger W.V."/>
            <person name="Martins O."/>
            <person name="Baldani J.I."/>
            <person name="Ferreira P.C."/>
        </authorList>
    </citation>
    <scope>NUCLEOTIDE SEQUENCE [LARGE SCALE GENOMIC DNA]</scope>
    <source>
        <strain evidence="11">ATCC 49037 / DSM 5601 / CCUG 37298 / CIP 103539 / LMG 7603 / PAl5</strain>
    </source>
</reference>
<dbReference type="InterPro" id="IPR000183">
    <property type="entry name" value="Orn/DAP/Arg_de-COase"/>
</dbReference>